<accession>A0AAT9GD60</accession>
<evidence type="ECO:0000313" key="3">
    <source>
        <dbReference type="EMBL" id="BFD47780.1"/>
    </source>
</evidence>
<dbReference type="AlphaFoldDB" id="A0AAT9GD60"/>
<keyword evidence="2" id="KW-0472">Membrane</keyword>
<evidence type="ECO:0000256" key="1">
    <source>
        <dbReference type="SAM" id="Coils"/>
    </source>
</evidence>
<proteinExistence type="predicted"/>
<protein>
    <recommendedName>
        <fullName evidence="4">Phage related protein</fullName>
    </recommendedName>
</protein>
<feature type="coiled-coil region" evidence="1">
    <location>
        <begin position="58"/>
        <end position="85"/>
    </location>
</feature>
<feature type="transmembrane region" description="Helical" evidence="2">
    <location>
        <begin position="22"/>
        <end position="42"/>
    </location>
</feature>
<dbReference type="EMBL" id="AP029172">
    <property type="protein sequence ID" value="BFD47780.1"/>
    <property type="molecule type" value="Genomic_DNA"/>
</dbReference>
<organism evidence="3">
    <name type="scientific">Wolbachia endosymbiont of Sergentomyia squamirostris</name>
    <dbReference type="NCBI Taxonomy" id="3113640"/>
    <lineage>
        <taxon>Bacteria</taxon>
        <taxon>Pseudomonadati</taxon>
        <taxon>Pseudomonadota</taxon>
        <taxon>Alphaproteobacteria</taxon>
        <taxon>Rickettsiales</taxon>
        <taxon>Anaplasmataceae</taxon>
        <taxon>Wolbachieae</taxon>
        <taxon>Wolbachia</taxon>
    </lineage>
</organism>
<evidence type="ECO:0000256" key="2">
    <source>
        <dbReference type="SAM" id="Phobius"/>
    </source>
</evidence>
<evidence type="ECO:0008006" key="4">
    <source>
        <dbReference type="Google" id="ProtNLM"/>
    </source>
</evidence>
<gene>
    <name evidence="3" type="ORF">DMENIID0003_08540</name>
</gene>
<reference evidence="3" key="1">
    <citation type="submission" date="2024-01" db="EMBL/GenBank/DDBJ databases">
        <title>Sequencing the genomes of a sandfly, Sergentomyia squamirostris, and its two endosymbionts.</title>
        <authorList>
            <person name="Itokawa K."/>
            <person name="Sanjoba C."/>
        </authorList>
    </citation>
    <scope>NUCLEOTIDE SEQUENCE</scope>
    <source>
        <strain evidence="3">WSSQ</strain>
    </source>
</reference>
<keyword evidence="2" id="KW-0812">Transmembrane</keyword>
<name>A0AAT9GD60_9RICK</name>
<keyword evidence="2" id="KW-1133">Transmembrane helix</keyword>
<sequence>MNLVYILIYSFSLKKMTNAGKIPMAVIATMVIQTIALIWWLAKLDLRVHMHDRFIEQNQRTTEIIYRLEERVKNLTEEVNELEQRQK</sequence>
<keyword evidence="1" id="KW-0175">Coiled coil</keyword>